<feature type="repeat" description="PPR" evidence="3">
    <location>
        <begin position="501"/>
        <end position="535"/>
    </location>
</feature>
<comment type="similarity">
    <text evidence="1">Belongs to the PPR family. PCMP-H subfamily.</text>
</comment>
<dbReference type="Pfam" id="PF20430">
    <property type="entry name" value="Eplus_motif"/>
    <property type="match status" value="1"/>
</dbReference>
<dbReference type="Proteomes" id="UP000593577">
    <property type="component" value="Unassembled WGS sequence"/>
</dbReference>
<dbReference type="Pfam" id="PF14432">
    <property type="entry name" value="DYW_deaminase"/>
    <property type="match status" value="1"/>
</dbReference>
<proteinExistence type="inferred from homology"/>
<evidence type="ECO:0000259" key="4">
    <source>
        <dbReference type="Pfam" id="PF14432"/>
    </source>
</evidence>
<dbReference type="EMBL" id="JABFAA010000011">
    <property type="protein sequence ID" value="MBA0695820.1"/>
    <property type="molecule type" value="Genomic_DNA"/>
</dbReference>
<dbReference type="Pfam" id="PF01535">
    <property type="entry name" value="PPR"/>
    <property type="match status" value="4"/>
</dbReference>
<feature type="non-terminal residue" evidence="5">
    <location>
        <position position="1"/>
    </location>
</feature>
<feature type="repeat" description="PPR" evidence="3">
    <location>
        <begin position="220"/>
        <end position="254"/>
    </location>
</feature>
<dbReference type="GO" id="GO:0003723">
    <property type="term" value="F:RNA binding"/>
    <property type="evidence" value="ECO:0007669"/>
    <property type="project" value="InterPro"/>
</dbReference>
<keyword evidence="6" id="KW-1185">Reference proteome</keyword>
<protein>
    <recommendedName>
        <fullName evidence="4">DYW domain-containing protein</fullName>
    </recommendedName>
</protein>
<feature type="repeat" description="PPR" evidence="3">
    <location>
        <begin position="605"/>
        <end position="639"/>
    </location>
</feature>
<feature type="repeat" description="PPR" evidence="3">
    <location>
        <begin position="356"/>
        <end position="390"/>
    </location>
</feature>
<dbReference type="PANTHER" id="PTHR47926">
    <property type="entry name" value="PENTATRICOPEPTIDE REPEAT-CONTAINING PROTEIN"/>
    <property type="match status" value="1"/>
</dbReference>
<dbReference type="PROSITE" id="PS51375">
    <property type="entry name" value="PPR"/>
    <property type="match status" value="6"/>
</dbReference>
<evidence type="ECO:0000313" key="6">
    <source>
        <dbReference type="Proteomes" id="UP000593577"/>
    </source>
</evidence>
<dbReference type="FunFam" id="1.25.40.10:FF:000344">
    <property type="entry name" value="Pentatricopeptide repeat-containing protein"/>
    <property type="match status" value="1"/>
</dbReference>
<dbReference type="InterPro" id="IPR002885">
    <property type="entry name" value="PPR_rpt"/>
</dbReference>
<sequence length="912" mass="101499">LDRAHEIPLNQTNSYCKSINERLGISNSLPIFVSYASSLPLELSMLRSFSRANTKPEFLLQSKPRPSGGAITISLFSSAVAQNQASLTPITSTLLQKCNSLAQAKLIHQQLLVQGLYQDFTTRLVSAYLTHNAPSHSISILERLTPSTSVVFCWNTIIRRSLRLGFSHDVLSLFRRMLRLHCPPDHYTFPFVLKACGELPSFRSGAAVHAVVSTTGFDSNVFVCNALVAMYARCGELDDARQMFEEMHDKGICDIVSWNSIVAAYTQSRDAKNAVELFRLMTNDSEIHPDIVSLVNVLPACGSLGASLHGMQLHAFALRRGLFEDVFVGNALMDMYAKCRMIEQANKVFESMEVKDVVSWNAMVTGYSQAGRFEEALGLFEKMREEKIELDVVSWSAVIAGYAQKGHGYEALGVFRQMQLCGSKPNVVTLVSVLSGCASIAALLQGKETHCYAIKCVLNYDWNDPGEDLMVINGLIDMYAKCKSTNVARSMFDSVAPSDRNVVTWTVMIGGYAQHGEANDALKLFSEMLQEGNSMKPNTFTICCALMACAHLAALRFGKQIHAYILRNRYESVMLFMENCLIDMYSKSGDIHAARVVFDNMQHRNSVSWTSLLTGYGMHGYGEEAIKVLDDMRAAGFVPDGITFLVLLYVCSHSGMVDQGIRFFESMHTEYSVTPELDHYACMVDLLGRAGRFGQALELVHSMPMEPTAIVWIALLSGCRIHGNVELGEYAAAQLQELGSENDGSYTLLSNIYANARRWRDVARVRSLMKYSGVKKRPGCSWVQGKKGTATFYVGDRSHPQFEQIYKLLADLIQRIKAIGFVPETNCALHDVDDEEKGDLLFEHSEKLALAYGILVSTPGVPIHITKNLRVCSDCHNAFTYISMIIDNEIILRDSSRFHHFKSGSCSCRGYW</sequence>
<dbReference type="Pfam" id="PF13041">
    <property type="entry name" value="PPR_2"/>
    <property type="match status" value="3"/>
</dbReference>
<evidence type="ECO:0000313" key="5">
    <source>
        <dbReference type="EMBL" id="MBA0695820.1"/>
    </source>
</evidence>
<dbReference type="InterPro" id="IPR032867">
    <property type="entry name" value="DYW_dom"/>
</dbReference>
<dbReference type="FunFam" id="1.25.40.10:FF:000348">
    <property type="entry name" value="Pentatricopeptide repeat-containing protein chloroplastic"/>
    <property type="match status" value="1"/>
</dbReference>
<feature type="repeat" description="PPR" evidence="3">
    <location>
        <begin position="150"/>
        <end position="184"/>
    </location>
</feature>
<accession>A0A7J8Y950</accession>
<dbReference type="Gene3D" id="1.25.40.10">
    <property type="entry name" value="Tetratricopeptide repeat domain"/>
    <property type="match status" value="5"/>
</dbReference>
<dbReference type="GO" id="GO:0008270">
    <property type="term" value="F:zinc ion binding"/>
    <property type="evidence" value="ECO:0007669"/>
    <property type="project" value="InterPro"/>
</dbReference>
<evidence type="ECO:0000256" key="3">
    <source>
        <dbReference type="PROSITE-ProRule" id="PRU00708"/>
    </source>
</evidence>
<comment type="caution">
    <text evidence="5">The sequence shown here is derived from an EMBL/GenBank/DDBJ whole genome shotgun (WGS) entry which is preliminary data.</text>
</comment>
<dbReference type="GO" id="GO:0009451">
    <property type="term" value="P:RNA modification"/>
    <property type="evidence" value="ECO:0007669"/>
    <property type="project" value="InterPro"/>
</dbReference>
<dbReference type="PANTHER" id="PTHR47926:SF445">
    <property type="entry name" value="DYW DOMAIN-CONTAINING PROTEIN"/>
    <property type="match status" value="1"/>
</dbReference>
<keyword evidence="2" id="KW-0677">Repeat</keyword>
<dbReference type="InterPro" id="IPR011990">
    <property type="entry name" value="TPR-like_helical_dom_sf"/>
</dbReference>
<dbReference type="AlphaFoldDB" id="A0A7J8Y950"/>
<feature type="domain" description="DYW" evidence="4">
    <location>
        <begin position="820"/>
        <end position="912"/>
    </location>
</feature>
<evidence type="ECO:0000256" key="1">
    <source>
        <dbReference type="ARBA" id="ARBA00006643"/>
    </source>
</evidence>
<name>A0A7J8Y950_GOSAI</name>
<dbReference type="InterPro" id="IPR046849">
    <property type="entry name" value="E2_motif"/>
</dbReference>
<evidence type="ECO:0000256" key="2">
    <source>
        <dbReference type="ARBA" id="ARBA00022737"/>
    </source>
</evidence>
<dbReference type="NCBIfam" id="TIGR00756">
    <property type="entry name" value="PPR"/>
    <property type="match status" value="8"/>
</dbReference>
<reference evidence="5 6" key="1">
    <citation type="journal article" date="2019" name="Genome Biol. Evol.">
        <title>Insights into the evolution of the New World diploid cottons (Gossypium, subgenus Houzingenia) based on genome sequencing.</title>
        <authorList>
            <person name="Grover C.E."/>
            <person name="Arick M.A. 2nd"/>
            <person name="Thrash A."/>
            <person name="Conover J.L."/>
            <person name="Sanders W.S."/>
            <person name="Peterson D.G."/>
            <person name="Frelichowski J.E."/>
            <person name="Scheffler J.A."/>
            <person name="Scheffler B.E."/>
            <person name="Wendel J.F."/>
        </authorList>
    </citation>
    <scope>NUCLEOTIDE SEQUENCE [LARGE SCALE GENOMIC DNA]</scope>
    <source>
        <strain evidence="5">185</strain>
        <tissue evidence="5">Leaf</tissue>
    </source>
</reference>
<dbReference type="Pfam" id="PF20431">
    <property type="entry name" value="E_motif"/>
    <property type="match status" value="1"/>
</dbReference>
<gene>
    <name evidence="5" type="ORF">Goari_002419</name>
</gene>
<organism evidence="5 6">
    <name type="scientific">Gossypium aridum</name>
    <name type="common">American cotton</name>
    <name type="synonym">Erioxylum aridum</name>
    <dbReference type="NCBI Taxonomy" id="34290"/>
    <lineage>
        <taxon>Eukaryota</taxon>
        <taxon>Viridiplantae</taxon>
        <taxon>Streptophyta</taxon>
        <taxon>Embryophyta</taxon>
        <taxon>Tracheophyta</taxon>
        <taxon>Spermatophyta</taxon>
        <taxon>Magnoliopsida</taxon>
        <taxon>eudicotyledons</taxon>
        <taxon>Gunneridae</taxon>
        <taxon>Pentapetalae</taxon>
        <taxon>rosids</taxon>
        <taxon>malvids</taxon>
        <taxon>Malvales</taxon>
        <taxon>Malvaceae</taxon>
        <taxon>Malvoideae</taxon>
        <taxon>Gossypium</taxon>
    </lineage>
</organism>
<dbReference type="InterPro" id="IPR046848">
    <property type="entry name" value="E_motif"/>
</dbReference>
<feature type="repeat" description="PPR" evidence="3">
    <location>
        <begin position="391"/>
        <end position="425"/>
    </location>
</feature>
<dbReference type="InterPro" id="IPR046960">
    <property type="entry name" value="PPR_At4g14850-like_plant"/>
</dbReference>
<dbReference type="FunFam" id="1.25.40.10:FF:000305">
    <property type="entry name" value="Pentatricopeptide repeat-containing protein mitochondrial"/>
    <property type="match status" value="1"/>
</dbReference>